<keyword evidence="11" id="KW-1185">Reference proteome</keyword>
<dbReference type="SUPFAM" id="SSF56935">
    <property type="entry name" value="Porins"/>
    <property type="match status" value="1"/>
</dbReference>
<proteinExistence type="inferred from homology"/>
<dbReference type="EMBL" id="JACNYL010000003">
    <property type="protein sequence ID" value="MBD1422573.1"/>
    <property type="molecule type" value="Genomic_DNA"/>
</dbReference>
<evidence type="ECO:0000259" key="9">
    <source>
        <dbReference type="Pfam" id="PF07715"/>
    </source>
</evidence>
<evidence type="ECO:0000256" key="6">
    <source>
        <dbReference type="ARBA" id="ARBA00023237"/>
    </source>
</evidence>
<feature type="domain" description="TonB-dependent receptor plug" evidence="9">
    <location>
        <begin position="292"/>
        <end position="398"/>
    </location>
</feature>
<dbReference type="Gene3D" id="2.170.130.10">
    <property type="entry name" value="TonB-dependent receptor, plug domain"/>
    <property type="match status" value="1"/>
</dbReference>
<gene>
    <name evidence="10" type="ORF">H8B21_13430</name>
</gene>
<dbReference type="InterPro" id="IPR037066">
    <property type="entry name" value="Plug_dom_sf"/>
</dbReference>
<dbReference type="InterPro" id="IPR012910">
    <property type="entry name" value="Plug_dom"/>
</dbReference>
<organism evidence="10 11">
    <name type="scientific">Sphingobacterium chuzhouense</name>
    <dbReference type="NCBI Taxonomy" id="1742264"/>
    <lineage>
        <taxon>Bacteria</taxon>
        <taxon>Pseudomonadati</taxon>
        <taxon>Bacteroidota</taxon>
        <taxon>Sphingobacteriia</taxon>
        <taxon>Sphingobacteriales</taxon>
        <taxon>Sphingobacteriaceae</taxon>
        <taxon>Sphingobacterium</taxon>
    </lineage>
</organism>
<evidence type="ECO:0000256" key="3">
    <source>
        <dbReference type="ARBA" id="ARBA00022452"/>
    </source>
</evidence>
<reference evidence="10 11" key="1">
    <citation type="submission" date="2020-08" db="EMBL/GenBank/DDBJ databases">
        <title>Sphingobacterium sp. DN00404 isolated from aquaculture water.</title>
        <authorList>
            <person name="Zhang M."/>
        </authorList>
    </citation>
    <scope>NUCLEOTIDE SEQUENCE [LARGE SCALE GENOMIC DNA]</scope>
    <source>
        <strain evidence="10 11">KCTC 42746</strain>
    </source>
</reference>
<dbReference type="PROSITE" id="PS52016">
    <property type="entry name" value="TONB_DEPENDENT_REC_3"/>
    <property type="match status" value="1"/>
</dbReference>
<evidence type="ECO:0000256" key="5">
    <source>
        <dbReference type="ARBA" id="ARBA00023136"/>
    </source>
</evidence>
<sequence length="1236" mass="140942">MNNFNKGGRGLAFSQREGRTSSRKEKPPRITKILTNQVREGGVALPSTSVREVVDVSSEYPQDLFDTGSGAVREVFDCCSGATRRTPEFQAKEYRSCPEPVPKRTRSASEVYPNSTRRNRLFFGCKRQNNLLVSYFSLYLCFLNKYRLSKRIFSLTARTSRSMPPVWALICFMLFNLSTALASRPVMFDNGDGTDRHQSVFLGEVRSATDDKPIQDVSIRIDEITTITDEEGKFRISLTTNAGILEAKHIGFKPQSINIDTKTQYLTIRLEPLENQIEEVEVVSTGYQQIPKERATGSFVQIDNEMMNRRVSTNIVERLDGMVPGILTNLKRKQRGQGDVEIRGRSTLYSNSEPLIVLDNFPYEGDLESINPNDIENMTILKDAAAASIWGVRASNGVIVITTKSGKMGRKPVIEFNTNLSLAGKRNVFEQPLLSSAEFVEIERFLFERGRYNATLNTGWQPVSPVVELLARIRSEELSEEEGNKIIDGMAKRDAREQYNTYFNQPLFNQQYSASARGATASHDYFISAGLDKNRPQTVGNSFERWTMQAANTFRFLDDRITLAHRILYSNKIDRQEAYAVPSAPRYPYSQYIDATTGNHLPEVSSLRLSYIDRLTDNRLLDWHMRPMDDLTSSDFYSNHRVTNLRNSLQLEAKLAKGLKASAFYLYEESYSDSPTYYGPQSYYTRHQINSFSYLNSDGDIEYGIPMGAIKHVRTEKQRNQTGRLQAEYDSRFREEHQLNILLGMEVRENTGLNASYGLYGYNEENQTNQNHLVNYVEPFRMWHSGQSSRISTLTDQSSITDRFVSYYSNLMYAFRDRYRLSGSLRRDGSNLFGVQTNQKFVPLWSVGGLWDVHKEAFFPEDIFSRLQLRVSYGYNGNLNRSVSGYLTARQGAFVSMYGQPYYEIVNPPNPALRWERVQNINVGIDLATRSQRISGTVEYWQKRGQDLIANRPTPTQTGITGFTGNTAAVLSKGMDIAITTQNIQGSFNWSNQLFLSHVTNRVLDYHVVPATNFTIMSNNYDYPQIDYPQFSLFAFPMKGLNETGNPIGYMAGEETVDYRAIKNSQDLSEMSYMGSSAPTVHGTLWNRFGYAGFELSFSIRWYGGHYFRRNSLDNAAIYNGSYTIWDYQARWQAPGDEQHTTVPALVYPNNINRSDFYKYADLLIEPAGHVRLQDLQFSYNAIDMAERLSLSRARIIFSATDIGVLWTQNRRSIDPLFTNGNPIRTTYSLGIQLTL</sequence>
<dbReference type="RefSeq" id="WP_190314286.1">
    <property type="nucleotide sequence ID" value="NZ_JACNYL010000003.1"/>
</dbReference>
<evidence type="ECO:0000256" key="4">
    <source>
        <dbReference type="ARBA" id="ARBA00022692"/>
    </source>
</evidence>
<dbReference type="Pfam" id="PF13715">
    <property type="entry name" value="CarbopepD_reg_2"/>
    <property type="match status" value="1"/>
</dbReference>
<dbReference type="InterPro" id="IPR036942">
    <property type="entry name" value="Beta-barrel_TonB_sf"/>
</dbReference>
<keyword evidence="5 7" id="KW-0472">Membrane</keyword>
<evidence type="ECO:0000256" key="7">
    <source>
        <dbReference type="PROSITE-ProRule" id="PRU01360"/>
    </source>
</evidence>
<keyword evidence="6 7" id="KW-0998">Cell outer membrane</keyword>
<comment type="similarity">
    <text evidence="7">Belongs to the TonB-dependent receptor family.</text>
</comment>
<keyword evidence="4 7" id="KW-0812">Transmembrane</keyword>
<protein>
    <submittedName>
        <fullName evidence="10">SusC/RagA family TonB-linked outer membrane protein</fullName>
    </submittedName>
</protein>
<dbReference type="InterPro" id="IPR008969">
    <property type="entry name" value="CarboxyPept-like_regulatory"/>
</dbReference>
<dbReference type="InterPro" id="IPR023997">
    <property type="entry name" value="TonB-dep_OMP_SusC/RagA_CS"/>
</dbReference>
<dbReference type="Proteomes" id="UP000651112">
    <property type="component" value="Unassembled WGS sequence"/>
</dbReference>
<name>A0ABR7XTQ1_9SPHI</name>
<dbReference type="Gene3D" id="2.60.40.1120">
    <property type="entry name" value="Carboxypeptidase-like, regulatory domain"/>
    <property type="match status" value="1"/>
</dbReference>
<comment type="subcellular location">
    <subcellularLocation>
        <location evidence="1 7">Cell outer membrane</location>
        <topology evidence="1 7">Multi-pass membrane protein</topology>
    </subcellularLocation>
</comment>
<dbReference type="InterPro" id="IPR039426">
    <property type="entry name" value="TonB-dep_rcpt-like"/>
</dbReference>
<evidence type="ECO:0000313" key="11">
    <source>
        <dbReference type="Proteomes" id="UP000651112"/>
    </source>
</evidence>
<evidence type="ECO:0000256" key="1">
    <source>
        <dbReference type="ARBA" id="ARBA00004571"/>
    </source>
</evidence>
<keyword evidence="3 7" id="KW-1134">Transmembrane beta strand</keyword>
<evidence type="ECO:0000256" key="8">
    <source>
        <dbReference type="SAM" id="MobiDB-lite"/>
    </source>
</evidence>
<accession>A0ABR7XTQ1</accession>
<dbReference type="InterPro" id="IPR023996">
    <property type="entry name" value="TonB-dep_OMP_SusC/RagA"/>
</dbReference>
<dbReference type="NCBIfam" id="TIGR04057">
    <property type="entry name" value="SusC_RagA_signa"/>
    <property type="match status" value="1"/>
</dbReference>
<dbReference type="NCBIfam" id="TIGR04056">
    <property type="entry name" value="OMP_RagA_SusC"/>
    <property type="match status" value="1"/>
</dbReference>
<feature type="compositionally biased region" description="Basic and acidic residues" evidence="8">
    <location>
        <begin position="16"/>
        <end position="28"/>
    </location>
</feature>
<dbReference type="Pfam" id="PF07715">
    <property type="entry name" value="Plug"/>
    <property type="match status" value="1"/>
</dbReference>
<dbReference type="SUPFAM" id="SSF49464">
    <property type="entry name" value="Carboxypeptidase regulatory domain-like"/>
    <property type="match status" value="1"/>
</dbReference>
<evidence type="ECO:0000313" key="10">
    <source>
        <dbReference type="EMBL" id="MBD1422573.1"/>
    </source>
</evidence>
<keyword evidence="2 7" id="KW-0813">Transport</keyword>
<feature type="region of interest" description="Disordered" evidence="8">
    <location>
        <begin position="1"/>
        <end position="28"/>
    </location>
</feature>
<comment type="caution">
    <text evidence="10">The sequence shown here is derived from an EMBL/GenBank/DDBJ whole genome shotgun (WGS) entry which is preliminary data.</text>
</comment>
<evidence type="ECO:0000256" key="2">
    <source>
        <dbReference type="ARBA" id="ARBA00022448"/>
    </source>
</evidence>
<dbReference type="Gene3D" id="2.40.170.20">
    <property type="entry name" value="TonB-dependent receptor, beta-barrel domain"/>
    <property type="match status" value="1"/>
</dbReference>